<proteinExistence type="predicted"/>
<organism evidence="1 2">
    <name type="scientific">Eiseniibacteriota bacterium</name>
    <dbReference type="NCBI Taxonomy" id="2212470"/>
    <lineage>
        <taxon>Bacteria</taxon>
        <taxon>Candidatus Eiseniibacteriota</taxon>
    </lineage>
</organism>
<dbReference type="CDD" id="cd04645">
    <property type="entry name" value="LbH_gamma_CA_like"/>
    <property type="match status" value="1"/>
</dbReference>
<reference evidence="1 2" key="1">
    <citation type="journal article" date="2019" name="Nat. Microbiol.">
        <title>Mediterranean grassland soil C-N compound turnover is dependent on rainfall and depth, and is mediated by genomically divergent microorganisms.</title>
        <authorList>
            <person name="Diamond S."/>
            <person name="Andeer P.F."/>
            <person name="Li Z."/>
            <person name="Crits-Christoph A."/>
            <person name="Burstein D."/>
            <person name="Anantharaman K."/>
            <person name="Lane K.R."/>
            <person name="Thomas B.C."/>
            <person name="Pan C."/>
            <person name="Northen T.R."/>
            <person name="Banfield J.F."/>
        </authorList>
    </citation>
    <scope>NUCLEOTIDE SEQUENCE [LARGE SCALE GENOMIC DNA]</scope>
    <source>
        <strain evidence="1">WS_6</strain>
    </source>
</reference>
<dbReference type="PANTHER" id="PTHR13061">
    <property type="entry name" value="DYNACTIN SUBUNIT P25"/>
    <property type="match status" value="1"/>
</dbReference>
<dbReference type="InterPro" id="IPR011004">
    <property type="entry name" value="Trimer_LpxA-like_sf"/>
</dbReference>
<name>A0A538T7Q5_UNCEI</name>
<gene>
    <name evidence="1" type="ORF">E6K76_04005</name>
</gene>
<comment type="caution">
    <text evidence="1">The sequence shown here is derived from an EMBL/GenBank/DDBJ whole genome shotgun (WGS) entry which is preliminary data.</text>
</comment>
<evidence type="ECO:0000313" key="1">
    <source>
        <dbReference type="EMBL" id="TMQ59662.1"/>
    </source>
</evidence>
<dbReference type="AlphaFoldDB" id="A0A538T7Q5"/>
<protein>
    <submittedName>
        <fullName evidence="1">Gamma carbonic anhydrase family protein</fullName>
    </submittedName>
</protein>
<dbReference type="InterPro" id="IPR001451">
    <property type="entry name" value="Hexapep"/>
</dbReference>
<sequence length="178" mass="18284">MVTRPLIAAFRGISPRIPASAFIAPTATVVGDVVLGEEASLWYGAVVRGDVGAIRIGSRSNIQDGCVLHVTGGGQPLVVGAEVTVGHRAILHGATVEDRCLIGMGSVLLDGCVIGEESLVAAGSIVLEGTRVPPRSFVAGVPARIKGPIPDAVHARLRESAEGYVRLAREHAGVRDAG</sequence>
<dbReference type="InterPro" id="IPR050484">
    <property type="entry name" value="Transf_Hexapept/Carb_Anhydrase"/>
</dbReference>
<dbReference type="Gene3D" id="2.160.10.10">
    <property type="entry name" value="Hexapeptide repeat proteins"/>
    <property type="match status" value="1"/>
</dbReference>
<dbReference type="InterPro" id="IPR047324">
    <property type="entry name" value="LbH_gamma_CA-like"/>
</dbReference>
<dbReference type="Proteomes" id="UP000316852">
    <property type="component" value="Unassembled WGS sequence"/>
</dbReference>
<evidence type="ECO:0000313" key="2">
    <source>
        <dbReference type="Proteomes" id="UP000316852"/>
    </source>
</evidence>
<dbReference type="EMBL" id="VBOW01000020">
    <property type="protein sequence ID" value="TMQ59662.1"/>
    <property type="molecule type" value="Genomic_DNA"/>
</dbReference>
<accession>A0A538T7Q5</accession>
<dbReference type="Pfam" id="PF00132">
    <property type="entry name" value="Hexapep"/>
    <property type="match status" value="1"/>
</dbReference>
<dbReference type="PANTHER" id="PTHR13061:SF29">
    <property type="entry name" value="GAMMA CARBONIC ANHYDRASE-LIKE 1, MITOCHONDRIAL-RELATED"/>
    <property type="match status" value="1"/>
</dbReference>
<dbReference type="SUPFAM" id="SSF51161">
    <property type="entry name" value="Trimeric LpxA-like enzymes"/>
    <property type="match status" value="1"/>
</dbReference>